<protein>
    <submittedName>
        <fullName evidence="1">Uncharacterized protein</fullName>
    </submittedName>
</protein>
<organism evidence="1 2">
    <name type="scientific">Trichonephila inaurata madagascariensis</name>
    <dbReference type="NCBI Taxonomy" id="2747483"/>
    <lineage>
        <taxon>Eukaryota</taxon>
        <taxon>Metazoa</taxon>
        <taxon>Ecdysozoa</taxon>
        <taxon>Arthropoda</taxon>
        <taxon>Chelicerata</taxon>
        <taxon>Arachnida</taxon>
        <taxon>Araneae</taxon>
        <taxon>Araneomorphae</taxon>
        <taxon>Entelegynae</taxon>
        <taxon>Araneoidea</taxon>
        <taxon>Nephilidae</taxon>
        <taxon>Trichonephila</taxon>
        <taxon>Trichonephila inaurata</taxon>
    </lineage>
</organism>
<sequence>MQQPRSIVQEEEGYQYLTSLSQKLTPWSLETMHDISCVTILSIATAVTLPEFKDELRELVMSSLSSQNILKVTVRC</sequence>
<gene>
    <name evidence="1" type="ORF">TNIN_15661</name>
</gene>
<comment type="caution">
    <text evidence="1">The sequence shown here is derived from an EMBL/GenBank/DDBJ whole genome shotgun (WGS) entry which is preliminary data.</text>
</comment>
<keyword evidence="2" id="KW-1185">Reference proteome</keyword>
<name>A0A8X7CSJ4_9ARAC</name>
<dbReference type="Proteomes" id="UP000886998">
    <property type="component" value="Unassembled WGS sequence"/>
</dbReference>
<accession>A0A8X7CSJ4</accession>
<evidence type="ECO:0000313" key="2">
    <source>
        <dbReference type="Proteomes" id="UP000886998"/>
    </source>
</evidence>
<dbReference type="EMBL" id="BMAV01023540">
    <property type="protein sequence ID" value="GFY79371.1"/>
    <property type="molecule type" value="Genomic_DNA"/>
</dbReference>
<reference evidence="1" key="1">
    <citation type="submission" date="2020-08" db="EMBL/GenBank/DDBJ databases">
        <title>Multicomponent nature underlies the extraordinary mechanical properties of spider dragline silk.</title>
        <authorList>
            <person name="Kono N."/>
            <person name="Nakamura H."/>
            <person name="Mori M."/>
            <person name="Yoshida Y."/>
            <person name="Ohtoshi R."/>
            <person name="Malay A.D."/>
            <person name="Moran D.A.P."/>
            <person name="Tomita M."/>
            <person name="Numata K."/>
            <person name="Arakawa K."/>
        </authorList>
    </citation>
    <scope>NUCLEOTIDE SEQUENCE</scope>
</reference>
<dbReference type="AlphaFoldDB" id="A0A8X7CSJ4"/>
<proteinExistence type="predicted"/>
<evidence type="ECO:0000313" key="1">
    <source>
        <dbReference type="EMBL" id="GFY79371.1"/>
    </source>
</evidence>